<proteinExistence type="predicted"/>
<name>M6FUE4_9LEPT</name>
<protein>
    <recommendedName>
        <fullName evidence="3">Lipoprotein</fullName>
    </recommendedName>
</protein>
<dbReference type="NCBIfam" id="NF047804">
    <property type="entry name" value="LIC13305_lipo"/>
    <property type="match status" value="1"/>
</dbReference>
<dbReference type="AlphaFoldDB" id="M6FUE4"/>
<sequence>MSPASIWIQKNNSGIFPKKIPCYHLKQKCVLKVVLLYMIRKLFLLIFLSSLFSACSQKKEGNDEQDALLLLLALSTPTDRAENYDRDVQIITYNSSIPPAAGAQNYNCDINYSTNDVDHFKELLQTQIEQYPRGYLIKGKVERIILCANLMTRGRTVDSFADFRQSAVYLNVSPSISNGVMDQRINRVIHHEITHNVDYAIRGFLMYVHTDWSSLNTVGYVSNVDWSLPNLLRIDNPVPGYITTYATSNVVEDYAEIGMGLLGSSSSYNQLLGVCRTDLVVRAKVNLMISDMRKFWPFSTGEGTLWERRISEANCD</sequence>
<reference evidence="1 2" key="1">
    <citation type="submission" date="2013-01" db="EMBL/GenBank/DDBJ databases">
        <authorList>
            <person name="Harkins D.M."/>
            <person name="Durkin A.S."/>
            <person name="Brinkac L.M."/>
            <person name="Haft D.H."/>
            <person name="Selengut J.D."/>
            <person name="Sanka R."/>
            <person name="DePew J."/>
            <person name="Purushe J."/>
            <person name="Hospenthal D.R."/>
            <person name="Murray C.K."/>
            <person name="Pimentel G."/>
            <person name="Wasfy M."/>
            <person name="Vinetz J.M."/>
            <person name="Sutton G.G."/>
            <person name="Nierman W.C."/>
            <person name="Fouts D.E."/>
        </authorList>
    </citation>
    <scope>NUCLEOTIDE SEQUENCE [LARGE SCALE GENOMIC DNA]</scope>
    <source>
        <strain evidence="1 2">2006001855</strain>
    </source>
</reference>
<accession>M6FUE4</accession>
<organism evidence="1 2">
    <name type="scientific">Leptospira weilii str. 2006001855</name>
    <dbReference type="NCBI Taxonomy" id="996804"/>
    <lineage>
        <taxon>Bacteria</taxon>
        <taxon>Pseudomonadati</taxon>
        <taxon>Spirochaetota</taxon>
        <taxon>Spirochaetia</taxon>
        <taxon>Leptospirales</taxon>
        <taxon>Leptospiraceae</taxon>
        <taxon>Leptospira</taxon>
    </lineage>
</organism>
<evidence type="ECO:0000313" key="1">
    <source>
        <dbReference type="EMBL" id="EMM73694.1"/>
    </source>
</evidence>
<dbReference type="EMBL" id="AFJM02000028">
    <property type="protein sequence ID" value="EMM73694.1"/>
    <property type="molecule type" value="Genomic_DNA"/>
</dbReference>
<comment type="caution">
    <text evidence="1">The sequence shown here is derived from an EMBL/GenBank/DDBJ whole genome shotgun (WGS) entry which is preliminary data.</text>
</comment>
<dbReference type="Gene3D" id="3.40.390.70">
    <property type="match status" value="1"/>
</dbReference>
<evidence type="ECO:0008006" key="3">
    <source>
        <dbReference type="Google" id="ProtNLM"/>
    </source>
</evidence>
<evidence type="ECO:0000313" key="2">
    <source>
        <dbReference type="Proteomes" id="UP000012101"/>
    </source>
</evidence>
<gene>
    <name evidence="1" type="ORF">LEP1GSC038_2712</name>
</gene>
<dbReference type="Proteomes" id="UP000012101">
    <property type="component" value="Unassembled WGS sequence"/>
</dbReference>